<evidence type="ECO:0000256" key="1">
    <source>
        <dbReference type="ARBA" id="ARBA00022617"/>
    </source>
</evidence>
<dbReference type="InterPro" id="IPR036909">
    <property type="entry name" value="Cyt_c-like_dom_sf"/>
</dbReference>
<evidence type="ECO:0000256" key="2">
    <source>
        <dbReference type="ARBA" id="ARBA00022723"/>
    </source>
</evidence>
<keyword evidence="3 4" id="KW-0408">Iron</keyword>
<evidence type="ECO:0000313" key="7">
    <source>
        <dbReference type="EMBL" id="QDV36158.1"/>
    </source>
</evidence>
<evidence type="ECO:0000313" key="8">
    <source>
        <dbReference type="Proteomes" id="UP000317835"/>
    </source>
</evidence>
<evidence type="ECO:0000256" key="5">
    <source>
        <dbReference type="SAM" id="MobiDB-lite"/>
    </source>
</evidence>
<dbReference type="Pfam" id="PF07626">
    <property type="entry name" value="PSD3"/>
    <property type="match status" value="1"/>
</dbReference>
<keyword evidence="8" id="KW-1185">Reference proteome</keyword>
<feature type="region of interest" description="Disordered" evidence="5">
    <location>
        <begin position="215"/>
        <end position="244"/>
    </location>
</feature>
<dbReference type="InterPro" id="IPR013043">
    <property type="entry name" value="DUF1595"/>
</dbReference>
<reference evidence="7 8" key="1">
    <citation type="submission" date="2019-02" db="EMBL/GenBank/DDBJ databases">
        <title>Deep-cultivation of Planctomycetes and their phenomic and genomic characterization uncovers novel biology.</title>
        <authorList>
            <person name="Wiegand S."/>
            <person name="Jogler M."/>
            <person name="Boedeker C."/>
            <person name="Pinto D."/>
            <person name="Vollmers J."/>
            <person name="Rivas-Marin E."/>
            <person name="Kohn T."/>
            <person name="Peeters S.H."/>
            <person name="Heuer A."/>
            <person name="Rast P."/>
            <person name="Oberbeckmann S."/>
            <person name="Bunk B."/>
            <person name="Jeske O."/>
            <person name="Meyerdierks A."/>
            <person name="Storesund J.E."/>
            <person name="Kallscheuer N."/>
            <person name="Luecker S."/>
            <person name="Lage O.M."/>
            <person name="Pohl T."/>
            <person name="Merkel B.J."/>
            <person name="Hornburger P."/>
            <person name="Mueller R.-W."/>
            <person name="Bruemmer F."/>
            <person name="Labrenz M."/>
            <person name="Spormann A.M."/>
            <person name="Op den Camp H."/>
            <person name="Overmann J."/>
            <person name="Amann R."/>
            <person name="Jetten M.S.M."/>
            <person name="Mascher T."/>
            <person name="Medema M.H."/>
            <person name="Devos D.P."/>
            <person name="Kaster A.-K."/>
            <person name="Ovreas L."/>
            <person name="Rohde M."/>
            <person name="Galperin M.Y."/>
            <person name="Jogler C."/>
        </authorList>
    </citation>
    <scope>NUCLEOTIDE SEQUENCE [LARGE SCALE GENOMIC DNA]</scope>
    <source>
        <strain evidence="7 8">ElP</strain>
    </source>
</reference>
<accession>A0A518H5R3</accession>
<proteinExistence type="predicted"/>
<evidence type="ECO:0000259" key="6">
    <source>
        <dbReference type="PROSITE" id="PS51007"/>
    </source>
</evidence>
<organism evidence="7 8">
    <name type="scientific">Tautonia plasticadhaerens</name>
    <dbReference type="NCBI Taxonomy" id="2527974"/>
    <lineage>
        <taxon>Bacteria</taxon>
        <taxon>Pseudomonadati</taxon>
        <taxon>Planctomycetota</taxon>
        <taxon>Planctomycetia</taxon>
        <taxon>Isosphaerales</taxon>
        <taxon>Isosphaeraceae</taxon>
        <taxon>Tautonia</taxon>
    </lineage>
</organism>
<dbReference type="Pfam" id="PF07631">
    <property type="entry name" value="PSD4"/>
    <property type="match status" value="1"/>
</dbReference>
<protein>
    <recommendedName>
        <fullName evidence="6">Cytochrome c domain-containing protein</fullName>
    </recommendedName>
</protein>
<feature type="compositionally biased region" description="Basic and acidic residues" evidence="5">
    <location>
        <begin position="546"/>
        <end position="563"/>
    </location>
</feature>
<dbReference type="AlphaFoldDB" id="A0A518H5R3"/>
<feature type="region of interest" description="Disordered" evidence="5">
    <location>
        <begin position="848"/>
        <end position="873"/>
    </location>
</feature>
<dbReference type="PROSITE" id="PS51007">
    <property type="entry name" value="CYTC"/>
    <property type="match status" value="1"/>
</dbReference>
<feature type="compositionally biased region" description="Basic and acidic residues" evidence="5">
    <location>
        <begin position="848"/>
        <end position="857"/>
    </location>
</feature>
<dbReference type="KEGG" id="tpla:ElP_40720"/>
<dbReference type="InterPro" id="IPR011478">
    <property type="entry name" value="DUF1585"/>
</dbReference>
<dbReference type="Proteomes" id="UP000317835">
    <property type="component" value="Chromosome"/>
</dbReference>
<dbReference type="GO" id="GO:0020037">
    <property type="term" value="F:heme binding"/>
    <property type="evidence" value="ECO:0007669"/>
    <property type="project" value="InterPro"/>
</dbReference>
<dbReference type="Pfam" id="PF07637">
    <property type="entry name" value="PSD5"/>
    <property type="match status" value="1"/>
</dbReference>
<keyword evidence="1 4" id="KW-0349">Heme</keyword>
<feature type="region of interest" description="Disordered" evidence="5">
    <location>
        <begin position="537"/>
        <end position="567"/>
    </location>
</feature>
<dbReference type="InterPro" id="IPR013036">
    <property type="entry name" value="DUF1587"/>
</dbReference>
<dbReference type="Pfam" id="PF07624">
    <property type="entry name" value="PSD2"/>
    <property type="match status" value="1"/>
</dbReference>
<dbReference type="GO" id="GO:0046872">
    <property type="term" value="F:metal ion binding"/>
    <property type="evidence" value="ECO:0007669"/>
    <property type="project" value="UniProtKB-KW"/>
</dbReference>
<evidence type="ECO:0000256" key="3">
    <source>
        <dbReference type="ARBA" id="ARBA00023004"/>
    </source>
</evidence>
<dbReference type="InterPro" id="IPR009056">
    <property type="entry name" value="Cyt_c-like_dom"/>
</dbReference>
<dbReference type="Pfam" id="PF07635">
    <property type="entry name" value="PSCyt1"/>
    <property type="match status" value="1"/>
</dbReference>
<keyword evidence="2 4" id="KW-0479">Metal-binding</keyword>
<sequence>MRAIHALSTRRVVGPSRARSPLAWGLLLLLASSTPGRVTLAEDDRALFEERILPILEDNCFTCHGLGITKGGVDLEALAFSDGADADQDREAWLAVLKNVRAGIMPPADEPAPTPEEREQLQDWIKAGALGLDPDRPDPGRVTVRRLNRVEYRNTIRDLMGVDFDTTAEFPPDDTGHGFDTIGDVLTISPLLMEKYIAAAQEIVSRVVPTTSGVVPERTIPGSRFRDEGDEEDEETRRRRDRSRTLSYYEPARVSTIAEAEYEGDYQLILSLSAHEQYVEGKFDSNLCLITFEVDGEKLLSREFSQESGESFRFEFDLDWQAGDHDLAVRLEPLTPDEEQVRSLTMRVDALTVRGPMGEEHLVRPEGYERFFPGEVPEDESGRRRYARDLLDRFATRAFRRPAGAETADRLADIAMFVAGQENRTFESGMAQAMVAVLASPRFLFREEGVEPGSLGPYPRIDEYALASRLSYFLWSTMPDDELFRLAERSQLRENLDAQLSRMLADDRSEQFIRNFVGQWLQARDVDSVQVNTYAVLSRDTPPDPDAERNRDRFRELRRKDPENLTDEEEAELEVIREAFFRSRERFERYELDGSLRRAMRAETELLFEHIVREDRPLIELLDSGYTFLNDRLATLYGIEGVEGDEMRKVDLPPDSPRGGVLTQGTVLTVTSNPDRTSPVKRGLFILENILGTPPAPPPPNIPSLEEAGKEIEGRTPTLREAMELHRSDPLCNSCHNRMDPLGLALEHFNALGMYREQERSGPIDASGVLITGEPFDGVKELKRILAEDRRLDFYRCLTEKMLTYALGRGLEYPDEGTVDAIVDRLEARGGRATELIAAIIDSAPFQRRRDPGHANRDAAGVPADPDDRVGEE</sequence>
<dbReference type="SUPFAM" id="SSF46626">
    <property type="entry name" value="Cytochrome c"/>
    <property type="match status" value="1"/>
</dbReference>
<dbReference type="EMBL" id="CP036426">
    <property type="protein sequence ID" value="QDV36158.1"/>
    <property type="molecule type" value="Genomic_DNA"/>
</dbReference>
<name>A0A518H5R3_9BACT</name>
<dbReference type="GO" id="GO:0009055">
    <property type="term" value="F:electron transfer activity"/>
    <property type="evidence" value="ECO:0007669"/>
    <property type="project" value="InterPro"/>
</dbReference>
<evidence type="ECO:0000256" key="4">
    <source>
        <dbReference type="PROSITE-ProRule" id="PRU00433"/>
    </source>
</evidence>
<dbReference type="RefSeq" id="WP_197446191.1">
    <property type="nucleotide sequence ID" value="NZ_CP036426.1"/>
</dbReference>
<gene>
    <name evidence="7" type="ORF">ElP_40720</name>
</gene>
<dbReference type="InterPro" id="IPR011429">
    <property type="entry name" value="Cyt_c_Planctomycete-type"/>
</dbReference>
<dbReference type="Pfam" id="PF07627">
    <property type="entry name" value="PSCyt3"/>
    <property type="match status" value="1"/>
</dbReference>
<feature type="domain" description="Cytochrome c" evidence="6">
    <location>
        <begin position="39"/>
        <end position="129"/>
    </location>
</feature>
<dbReference type="InterPro" id="IPR013039">
    <property type="entry name" value="DUF1588"/>
</dbReference>
<dbReference type="InterPro" id="IPR013042">
    <property type="entry name" value="DUF1592"/>
</dbReference>